<dbReference type="PANTHER" id="PTHR33202:SF7">
    <property type="entry name" value="FERRIC UPTAKE REGULATION PROTEIN"/>
    <property type="match status" value="1"/>
</dbReference>
<dbReference type="InterPro" id="IPR036388">
    <property type="entry name" value="WH-like_DNA-bd_sf"/>
</dbReference>
<dbReference type="GO" id="GO:0045892">
    <property type="term" value="P:negative regulation of DNA-templated transcription"/>
    <property type="evidence" value="ECO:0007669"/>
    <property type="project" value="TreeGrafter"/>
</dbReference>
<evidence type="ECO:0000256" key="5">
    <source>
        <dbReference type="ARBA" id="ARBA00023125"/>
    </source>
</evidence>
<dbReference type="GO" id="GO:1900376">
    <property type="term" value="P:regulation of secondary metabolite biosynthetic process"/>
    <property type="evidence" value="ECO:0007669"/>
    <property type="project" value="TreeGrafter"/>
</dbReference>
<name>A0A537K2P7_9BACT</name>
<feature type="compositionally biased region" description="Low complexity" evidence="9">
    <location>
        <begin position="11"/>
        <end position="24"/>
    </location>
</feature>
<dbReference type="CDD" id="cd07153">
    <property type="entry name" value="Fur_like"/>
    <property type="match status" value="1"/>
</dbReference>
<evidence type="ECO:0000256" key="4">
    <source>
        <dbReference type="ARBA" id="ARBA00023015"/>
    </source>
</evidence>
<feature type="binding site" evidence="7">
    <location>
        <position position="117"/>
    </location>
    <ligand>
        <name>Zn(2+)</name>
        <dbReference type="ChEBI" id="CHEBI:29105"/>
    </ligand>
</feature>
<evidence type="ECO:0000256" key="7">
    <source>
        <dbReference type="PIRSR" id="PIRSR602481-1"/>
    </source>
</evidence>
<keyword evidence="8" id="KW-0408">Iron</keyword>
<evidence type="ECO:0000256" key="8">
    <source>
        <dbReference type="PIRSR" id="PIRSR602481-2"/>
    </source>
</evidence>
<dbReference type="AlphaFoldDB" id="A0A537K2P7"/>
<dbReference type="InterPro" id="IPR036390">
    <property type="entry name" value="WH_DNA-bd_sf"/>
</dbReference>
<feature type="binding site" evidence="8">
    <location>
        <position position="129"/>
    </location>
    <ligand>
        <name>Fe cation</name>
        <dbReference type="ChEBI" id="CHEBI:24875"/>
    </ligand>
</feature>
<dbReference type="Gene3D" id="1.10.10.10">
    <property type="entry name" value="Winged helix-like DNA-binding domain superfamily/Winged helix DNA-binding domain"/>
    <property type="match status" value="1"/>
</dbReference>
<feature type="compositionally biased region" description="Polar residues" evidence="9">
    <location>
        <begin position="1"/>
        <end position="10"/>
    </location>
</feature>
<comment type="caution">
    <text evidence="10">The sequence shown here is derived from an EMBL/GenBank/DDBJ whole genome shotgun (WGS) entry which is preliminary data.</text>
</comment>
<sequence>MDINKDSIQTAPVPAAGPGAPSGDRWADLRRRLAGLGGRLTPQRMAIYEAVVGRTTHPSVAAVHEEVRRRFPGISAATVYTTLNLLARLGLVQEVSGPVRRYDGQAGVHVNLVCGRCGRVIDVSDGELEALQRRAAAREGFQVSAVRFELHGLCPRCRRARRPRPHKGGR</sequence>
<evidence type="ECO:0000313" key="10">
    <source>
        <dbReference type="EMBL" id="TMI90058.1"/>
    </source>
</evidence>
<evidence type="ECO:0000256" key="1">
    <source>
        <dbReference type="ARBA" id="ARBA00007957"/>
    </source>
</evidence>
<dbReference type="InterPro" id="IPR002481">
    <property type="entry name" value="FUR"/>
</dbReference>
<evidence type="ECO:0000313" key="11">
    <source>
        <dbReference type="Proteomes" id="UP000318509"/>
    </source>
</evidence>
<keyword evidence="7" id="KW-0479">Metal-binding</keyword>
<keyword evidence="2" id="KW-0678">Repressor</keyword>
<reference evidence="10 11" key="1">
    <citation type="journal article" date="2019" name="Nat. Microbiol.">
        <title>Mediterranean grassland soil C-N compound turnover is dependent on rainfall and depth, and is mediated by genomically divergent microorganisms.</title>
        <authorList>
            <person name="Diamond S."/>
            <person name="Andeer P.F."/>
            <person name="Li Z."/>
            <person name="Crits-Christoph A."/>
            <person name="Burstein D."/>
            <person name="Anantharaman K."/>
            <person name="Lane K.R."/>
            <person name="Thomas B.C."/>
            <person name="Pan C."/>
            <person name="Northen T.R."/>
            <person name="Banfield J.F."/>
        </authorList>
    </citation>
    <scope>NUCLEOTIDE SEQUENCE [LARGE SCALE GENOMIC DNA]</scope>
    <source>
        <strain evidence="10">NP_3</strain>
    </source>
</reference>
<keyword evidence="3 7" id="KW-0862">Zinc</keyword>
<dbReference type="GO" id="GO:0000976">
    <property type="term" value="F:transcription cis-regulatory region binding"/>
    <property type="evidence" value="ECO:0007669"/>
    <property type="project" value="TreeGrafter"/>
</dbReference>
<evidence type="ECO:0000256" key="6">
    <source>
        <dbReference type="ARBA" id="ARBA00023163"/>
    </source>
</evidence>
<proteinExistence type="inferred from homology"/>
<organism evidence="10 11">
    <name type="scientific">Candidatus Segetimicrobium genomatis</name>
    <dbReference type="NCBI Taxonomy" id="2569760"/>
    <lineage>
        <taxon>Bacteria</taxon>
        <taxon>Bacillati</taxon>
        <taxon>Candidatus Sysuimicrobiota</taxon>
        <taxon>Candidatus Sysuimicrobiia</taxon>
        <taxon>Candidatus Sysuimicrobiales</taxon>
        <taxon>Candidatus Segetimicrobiaceae</taxon>
        <taxon>Candidatus Segetimicrobium</taxon>
    </lineage>
</organism>
<dbReference type="EMBL" id="VBAK01000115">
    <property type="protein sequence ID" value="TMI90058.1"/>
    <property type="molecule type" value="Genomic_DNA"/>
</dbReference>
<protein>
    <submittedName>
        <fullName evidence="10">Transcriptional repressor</fullName>
    </submittedName>
</protein>
<feature type="binding site" evidence="7">
    <location>
        <position position="157"/>
    </location>
    <ligand>
        <name>Zn(2+)</name>
        <dbReference type="ChEBI" id="CHEBI:29105"/>
    </ligand>
</feature>
<comment type="cofactor">
    <cofactor evidence="7">
        <name>Zn(2+)</name>
        <dbReference type="ChEBI" id="CHEBI:29105"/>
    </cofactor>
    <text evidence="7">Binds 1 zinc ion per subunit.</text>
</comment>
<keyword evidence="5" id="KW-0238">DNA-binding</keyword>
<dbReference type="GO" id="GO:0008270">
    <property type="term" value="F:zinc ion binding"/>
    <property type="evidence" value="ECO:0007669"/>
    <property type="project" value="TreeGrafter"/>
</dbReference>
<dbReference type="InterPro" id="IPR043135">
    <property type="entry name" value="Fur_C"/>
</dbReference>
<dbReference type="GO" id="GO:0003700">
    <property type="term" value="F:DNA-binding transcription factor activity"/>
    <property type="evidence" value="ECO:0007669"/>
    <property type="project" value="InterPro"/>
</dbReference>
<feature type="region of interest" description="Disordered" evidence="9">
    <location>
        <begin position="1"/>
        <end position="25"/>
    </location>
</feature>
<comment type="cofactor">
    <cofactor evidence="8">
        <name>Mn(2+)</name>
        <dbReference type="ChEBI" id="CHEBI:29035"/>
    </cofactor>
    <cofactor evidence="8">
        <name>Fe(2+)</name>
        <dbReference type="ChEBI" id="CHEBI:29033"/>
    </cofactor>
    <text evidence="8">Binds 1 Mn(2+) or Fe(2+) ion per subunit.</text>
</comment>
<evidence type="ECO:0000256" key="9">
    <source>
        <dbReference type="SAM" id="MobiDB-lite"/>
    </source>
</evidence>
<dbReference type="Proteomes" id="UP000318509">
    <property type="component" value="Unassembled WGS sequence"/>
</dbReference>
<dbReference type="SUPFAM" id="SSF46785">
    <property type="entry name" value="Winged helix' DNA-binding domain"/>
    <property type="match status" value="1"/>
</dbReference>
<feature type="binding site" evidence="7">
    <location>
        <position position="114"/>
    </location>
    <ligand>
        <name>Zn(2+)</name>
        <dbReference type="ChEBI" id="CHEBI:29105"/>
    </ligand>
</feature>
<keyword evidence="6" id="KW-0804">Transcription</keyword>
<feature type="binding site" evidence="7">
    <location>
        <position position="154"/>
    </location>
    <ligand>
        <name>Zn(2+)</name>
        <dbReference type="ChEBI" id="CHEBI:29105"/>
    </ligand>
</feature>
<dbReference type="PANTHER" id="PTHR33202">
    <property type="entry name" value="ZINC UPTAKE REGULATION PROTEIN"/>
    <property type="match status" value="1"/>
</dbReference>
<keyword evidence="4" id="KW-0805">Transcription regulation</keyword>
<evidence type="ECO:0000256" key="2">
    <source>
        <dbReference type="ARBA" id="ARBA00022491"/>
    </source>
</evidence>
<dbReference type="Gene3D" id="3.30.1490.190">
    <property type="match status" value="1"/>
</dbReference>
<gene>
    <name evidence="10" type="ORF">E6H00_07640</name>
</gene>
<accession>A0A537K2P7</accession>
<dbReference type="Pfam" id="PF01475">
    <property type="entry name" value="FUR"/>
    <property type="match status" value="1"/>
</dbReference>
<evidence type="ECO:0000256" key="3">
    <source>
        <dbReference type="ARBA" id="ARBA00022833"/>
    </source>
</evidence>
<comment type="similarity">
    <text evidence="1">Belongs to the Fur family.</text>
</comment>